<dbReference type="Gene3D" id="3.40.50.11780">
    <property type="match status" value="1"/>
</dbReference>
<proteinExistence type="inferred from homology"/>
<protein>
    <recommendedName>
        <fullName evidence="2">Tail sheath protein C-terminal domain-containing protein</fullName>
    </recommendedName>
</protein>
<gene>
    <name evidence="3" type="ORF">SAMN05192573_11152</name>
</gene>
<dbReference type="Proteomes" id="UP000199705">
    <property type="component" value="Unassembled WGS sequence"/>
</dbReference>
<comment type="similarity">
    <text evidence="1">Belongs to the myoviridae tail sheath protein family.</text>
</comment>
<dbReference type="PANTHER" id="PTHR35861">
    <property type="match status" value="1"/>
</dbReference>
<keyword evidence="4" id="KW-1185">Reference proteome</keyword>
<sequence>MATTYKTPGVYVEEIPLLPPSVAEVETAIPAFIGYTQNISYNGASLQYNPVRIKSLKEYEQIFGFAEDTLFTTTGTATGIKIKKAAGVFSFDAAVDDPYAALKFRMYYCLQLYFANGGGPCYIVSAGQTGAAVNVDKALLGNALAAVQKEDEPTILLFTDAVTLTAPADYYGLFTAALAQAAFLQDRVVLIDPYVAVADKGKKAFGDIATAFRTAIGVNNLSYGAAYYPWLQTSINYFSNESKQLIVSGTGVTPTDFPATAVLRDDANTANSIYHLNSDLYNYIKQQTSLFSVILPPAAAIAGVYASVDNTRGVWKAPANVSLNMVAAPMVKIDDADQEDMNVTSTGKSVNAIRAFSGKGVLVWGARTLAGNDNEWRYISVRRFFNMVEESVKNSTQPFVFEPNDGNTWAKVRGMIANFLILQWRAGALQGAKPEDAFFVHVGLGETMTSLDILEGRLIVEVGMAVVRPAEFIILRFSHKMVQS</sequence>
<evidence type="ECO:0000313" key="4">
    <source>
        <dbReference type="Proteomes" id="UP000199705"/>
    </source>
</evidence>
<dbReference type="EMBL" id="FNCG01000011">
    <property type="protein sequence ID" value="SDH62182.1"/>
    <property type="molecule type" value="Genomic_DNA"/>
</dbReference>
<accession>A0A1G8DWT1</accession>
<evidence type="ECO:0000313" key="3">
    <source>
        <dbReference type="EMBL" id="SDH62182.1"/>
    </source>
</evidence>
<feature type="domain" description="Tail sheath protein C-terminal" evidence="2">
    <location>
        <begin position="373"/>
        <end position="477"/>
    </location>
</feature>
<evidence type="ECO:0000259" key="2">
    <source>
        <dbReference type="Pfam" id="PF17482"/>
    </source>
</evidence>
<dbReference type="RefSeq" id="WP_091171163.1">
    <property type="nucleotide sequence ID" value="NZ_FNCG01000011.1"/>
</dbReference>
<name>A0A1G8DWT1_9SPHI</name>
<evidence type="ECO:0000256" key="1">
    <source>
        <dbReference type="ARBA" id="ARBA00008005"/>
    </source>
</evidence>
<organism evidence="3 4">
    <name type="scientific">Mucilaginibacter gossypii</name>
    <dbReference type="NCBI Taxonomy" id="551996"/>
    <lineage>
        <taxon>Bacteria</taxon>
        <taxon>Pseudomonadati</taxon>
        <taxon>Bacteroidota</taxon>
        <taxon>Sphingobacteriia</taxon>
        <taxon>Sphingobacteriales</taxon>
        <taxon>Sphingobacteriaceae</taxon>
        <taxon>Mucilaginibacter</taxon>
    </lineage>
</organism>
<dbReference type="InterPro" id="IPR020287">
    <property type="entry name" value="Tail_sheath_C"/>
</dbReference>
<dbReference type="InterPro" id="IPR052042">
    <property type="entry name" value="Tail_sheath_structural"/>
</dbReference>
<dbReference type="STRING" id="551996.SAMN05192573_11152"/>
<dbReference type="PANTHER" id="PTHR35861:SF1">
    <property type="entry name" value="PHAGE TAIL SHEATH PROTEIN"/>
    <property type="match status" value="1"/>
</dbReference>
<dbReference type="Pfam" id="PF17482">
    <property type="entry name" value="Phage_sheath_1C"/>
    <property type="match status" value="1"/>
</dbReference>
<dbReference type="AlphaFoldDB" id="A0A1G8DWT1"/>
<reference evidence="4" key="1">
    <citation type="submission" date="2016-10" db="EMBL/GenBank/DDBJ databases">
        <authorList>
            <person name="Varghese N."/>
            <person name="Submissions S."/>
        </authorList>
    </citation>
    <scope>NUCLEOTIDE SEQUENCE [LARGE SCALE GENOMIC DNA]</scope>
    <source>
        <strain evidence="4">Gh-67</strain>
    </source>
</reference>